<evidence type="ECO:0000313" key="8">
    <source>
        <dbReference type="Proteomes" id="UP000662904"/>
    </source>
</evidence>
<evidence type="ECO:0000256" key="3">
    <source>
        <dbReference type="ARBA" id="ARBA00023125"/>
    </source>
</evidence>
<feature type="domain" description="DUF4372" evidence="6">
    <location>
        <begin position="7"/>
        <end position="66"/>
    </location>
</feature>
<feature type="domain" description="Transposase IS4-like" evidence="5">
    <location>
        <begin position="124"/>
        <end position="334"/>
    </location>
</feature>
<dbReference type="KEGG" id="kme:H0A61_01549"/>
<dbReference type="InterPro" id="IPR025399">
    <property type="entry name" value="DUF4372"/>
</dbReference>
<dbReference type="Pfam" id="PF01609">
    <property type="entry name" value="DDE_Tnp_1"/>
    <property type="match status" value="1"/>
</dbReference>
<dbReference type="GO" id="GO:0006313">
    <property type="term" value="P:DNA transposition"/>
    <property type="evidence" value="ECO:0007669"/>
    <property type="project" value="InterPro"/>
</dbReference>
<organism evidence="7 8">
    <name type="scientific">Koleobacter methoxysyntrophicus</name>
    <dbReference type="NCBI Taxonomy" id="2751313"/>
    <lineage>
        <taxon>Bacteria</taxon>
        <taxon>Bacillati</taxon>
        <taxon>Bacillota</taxon>
        <taxon>Clostridia</taxon>
        <taxon>Koleobacterales</taxon>
        <taxon>Koleobacteraceae</taxon>
        <taxon>Koleobacter</taxon>
    </lineage>
</organism>
<dbReference type="AlphaFoldDB" id="A0A8A0RNM1"/>
<gene>
    <name evidence="7" type="ORF">H0A61_01549</name>
</gene>
<dbReference type="GO" id="GO:0004803">
    <property type="term" value="F:transposase activity"/>
    <property type="evidence" value="ECO:0007669"/>
    <property type="project" value="InterPro"/>
</dbReference>
<keyword evidence="8" id="KW-1185">Reference proteome</keyword>
<evidence type="ECO:0000256" key="4">
    <source>
        <dbReference type="ARBA" id="ARBA00023172"/>
    </source>
</evidence>
<reference evidence="7" key="1">
    <citation type="submission" date="2020-07" db="EMBL/GenBank/DDBJ databases">
        <title>Koleobacter methoxysyntrophicus gen. nov., sp. nov., a novel anaerobic bacterium isolated from deep subsurface oil field and proposal of Koleobacterales ord. nov. in the phylum Firmicutes.</title>
        <authorList>
            <person name="Sakamoto S."/>
            <person name="Tamaki H."/>
        </authorList>
    </citation>
    <scope>NUCLEOTIDE SEQUENCE</scope>
    <source>
        <strain evidence="7">NRmbB1</strain>
    </source>
</reference>
<dbReference type="InterPro" id="IPR012337">
    <property type="entry name" value="RNaseH-like_sf"/>
</dbReference>
<dbReference type="InterPro" id="IPR002559">
    <property type="entry name" value="Transposase_11"/>
</dbReference>
<evidence type="ECO:0000256" key="2">
    <source>
        <dbReference type="ARBA" id="ARBA00022578"/>
    </source>
</evidence>
<evidence type="ECO:0000259" key="6">
    <source>
        <dbReference type="Pfam" id="PF14294"/>
    </source>
</evidence>
<dbReference type="PANTHER" id="PTHR33258">
    <property type="entry name" value="TRANSPOSASE INSL FOR INSERTION SEQUENCE ELEMENT IS186A-RELATED"/>
    <property type="match status" value="1"/>
</dbReference>
<proteinExistence type="inferred from homology"/>
<evidence type="ECO:0000256" key="1">
    <source>
        <dbReference type="ARBA" id="ARBA00010075"/>
    </source>
</evidence>
<name>A0A8A0RNM1_9FIRM</name>
<dbReference type="RefSeq" id="WP_206706547.1">
    <property type="nucleotide sequence ID" value="NZ_CP059066.1"/>
</dbReference>
<keyword evidence="2" id="KW-0815">Transposition</keyword>
<protein>
    <recommendedName>
        <fullName evidence="9">Transposase DDE domain protein</fullName>
    </recommendedName>
</protein>
<comment type="similarity">
    <text evidence="1">Belongs to the transposase 11 family.</text>
</comment>
<dbReference type="EMBL" id="CP059066">
    <property type="protein sequence ID" value="QSQ09190.1"/>
    <property type="molecule type" value="Genomic_DNA"/>
</dbReference>
<keyword evidence="3" id="KW-0238">DNA-binding</keyword>
<evidence type="ECO:0000259" key="5">
    <source>
        <dbReference type="Pfam" id="PF01609"/>
    </source>
</evidence>
<dbReference type="InterPro" id="IPR047952">
    <property type="entry name" value="Transpos_IS4"/>
</dbReference>
<dbReference type="Pfam" id="PF14294">
    <property type="entry name" value="DUF4372"/>
    <property type="match status" value="1"/>
</dbReference>
<dbReference type="Proteomes" id="UP000662904">
    <property type="component" value="Chromosome"/>
</dbReference>
<dbReference type="GO" id="GO:0003677">
    <property type="term" value="F:DNA binding"/>
    <property type="evidence" value="ECO:0007669"/>
    <property type="project" value="UniProtKB-KW"/>
</dbReference>
<evidence type="ECO:0008006" key="9">
    <source>
        <dbReference type="Google" id="ProtNLM"/>
    </source>
</evidence>
<dbReference type="PANTHER" id="PTHR33258:SF1">
    <property type="entry name" value="TRANSPOSASE INSL FOR INSERTION SEQUENCE ELEMENT IS186A-RELATED"/>
    <property type="match status" value="1"/>
</dbReference>
<sequence length="415" mass="48666">MQGKDTTNSTFNQLFEPIFSQKFHQLLQKLEVDKYVKKLTAIKFIILMVFAQLEQLRSLREISNNLCNREFSKAIKLDSISFSQLSRKLRSMMPETVQTLFQDLVRQVGFQTGFKPIRQELGNLYLIDSSIISLCITRYRWASFRKTKGGIKIHLRLRLFEKGVLPDAAIITPAKKADKTQMDELVVESKDAFNVFDRGYLDYKKFDDYCEQGIFFASRLKKNALVEVVKELPVKPGSVIKKDRIVILGKDGLTKMHHPLRSIETEDLNGNPIIIITNNFELPAEEIGDIYRYRWQIELFFKWIKQHLYIKHFYSLSQQAVEMQLYIALIAYCMLKLIKLKTGYEGPLLQIQRLLKTCLYEPFPYFVQKLYRKPKRSSKGRRKIDHERIFQETLRQVIAGEADHLDDLTYDPVIL</sequence>
<dbReference type="SUPFAM" id="SSF53098">
    <property type="entry name" value="Ribonuclease H-like"/>
    <property type="match status" value="1"/>
</dbReference>
<dbReference type="NCBIfam" id="NF033592">
    <property type="entry name" value="transpos_IS4_1"/>
    <property type="match status" value="1"/>
</dbReference>
<evidence type="ECO:0000313" key="7">
    <source>
        <dbReference type="EMBL" id="QSQ09190.1"/>
    </source>
</evidence>
<keyword evidence="4" id="KW-0233">DNA recombination</keyword>
<accession>A0A8A0RNM1</accession>